<proteinExistence type="predicted"/>
<dbReference type="SMART" id="SM00822">
    <property type="entry name" value="PKS_KR"/>
    <property type="match status" value="2"/>
</dbReference>
<evidence type="ECO:0000256" key="6">
    <source>
        <dbReference type="ARBA" id="ARBA00023268"/>
    </source>
</evidence>
<dbReference type="InterPro" id="IPR016039">
    <property type="entry name" value="Thiolase-like"/>
</dbReference>
<dbReference type="Pfam" id="PF00109">
    <property type="entry name" value="ketoacyl-synt"/>
    <property type="match status" value="2"/>
</dbReference>
<evidence type="ECO:0000313" key="11">
    <source>
        <dbReference type="Proteomes" id="UP001183414"/>
    </source>
</evidence>
<dbReference type="InterPro" id="IPR015083">
    <property type="entry name" value="NorB/c/GfsB-D-like_docking"/>
</dbReference>
<accession>A0ABU2NL85</accession>
<dbReference type="PANTHER" id="PTHR43775:SF51">
    <property type="entry name" value="INACTIVE PHENOLPHTHIOCEROL SYNTHESIS POLYKETIDE SYNTHASE TYPE I PKS1-RELATED"/>
    <property type="match status" value="1"/>
</dbReference>
<dbReference type="RefSeq" id="WP_311671616.1">
    <property type="nucleotide sequence ID" value="NZ_JAVREQ010000001.1"/>
</dbReference>
<dbReference type="Gene3D" id="3.40.47.10">
    <property type="match status" value="2"/>
</dbReference>
<dbReference type="InterPro" id="IPR036291">
    <property type="entry name" value="NAD(P)-bd_dom_sf"/>
</dbReference>
<evidence type="ECO:0000313" key="10">
    <source>
        <dbReference type="EMBL" id="MDT0377683.1"/>
    </source>
</evidence>
<keyword evidence="11" id="KW-1185">Reference proteome</keyword>
<dbReference type="EMBL" id="JAVREQ010000001">
    <property type="protein sequence ID" value="MDT0377683.1"/>
    <property type="molecule type" value="Genomic_DNA"/>
</dbReference>
<dbReference type="InterPro" id="IPR041618">
    <property type="entry name" value="PKS_DE"/>
</dbReference>
<keyword evidence="6" id="KW-0511">Multifunctional enzyme</keyword>
<evidence type="ECO:0000259" key="8">
    <source>
        <dbReference type="PROSITE" id="PS50075"/>
    </source>
</evidence>
<dbReference type="SMART" id="SM00823">
    <property type="entry name" value="PKS_PP"/>
    <property type="match status" value="2"/>
</dbReference>
<dbReference type="InterPro" id="IPR032821">
    <property type="entry name" value="PKS_assoc"/>
</dbReference>
<name>A0ABU2NL85_9ACTN</name>
<dbReference type="InterPro" id="IPR018201">
    <property type="entry name" value="Ketoacyl_synth_AS"/>
</dbReference>
<evidence type="ECO:0000256" key="3">
    <source>
        <dbReference type="ARBA" id="ARBA00022553"/>
    </source>
</evidence>
<dbReference type="InterPro" id="IPR016036">
    <property type="entry name" value="Malonyl_transacylase_ACP-bd"/>
</dbReference>
<feature type="domain" description="Carrier" evidence="8">
    <location>
        <begin position="1452"/>
        <end position="1527"/>
    </location>
</feature>
<dbReference type="InterPro" id="IPR006162">
    <property type="entry name" value="Ppantetheine_attach_site"/>
</dbReference>
<organism evidence="10 11">
    <name type="scientific">Streptomyces hazeniae</name>
    <dbReference type="NCBI Taxonomy" id="3075538"/>
    <lineage>
        <taxon>Bacteria</taxon>
        <taxon>Bacillati</taxon>
        <taxon>Actinomycetota</taxon>
        <taxon>Actinomycetes</taxon>
        <taxon>Kitasatosporales</taxon>
        <taxon>Streptomycetaceae</taxon>
        <taxon>Streptomyces</taxon>
    </lineage>
</organism>
<dbReference type="InterPro" id="IPR001227">
    <property type="entry name" value="Ac_transferase_dom_sf"/>
</dbReference>
<keyword evidence="4" id="KW-0808">Transferase</keyword>
<gene>
    <name evidence="10" type="ORF">RM572_02705</name>
</gene>
<dbReference type="InterPro" id="IPR020806">
    <property type="entry name" value="PKS_PP-bd"/>
</dbReference>
<evidence type="ECO:0000256" key="4">
    <source>
        <dbReference type="ARBA" id="ARBA00022679"/>
    </source>
</evidence>
<comment type="caution">
    <text evidence="10">The sequence shown here is derived from an EMBL/GenBank/DDBJ whole genome shotgun (WGS) entry which is preliminary data.</text>
</comment>
<evidence type="ECO:0000256" key="1">
    <source>
        <dbReference type="ARBA" id="ARBA00001957"/>
    </source>
</evidence>
<dbReference type="PANTHER" id="PTHR43775">
    <property type="entry name" value="FATTY ACID SYNTHASE"/>
    <property type="match status" value="1"/>
</dbReference>
<dbReference type="PROSITE" id="PS50075">
    <property type="entry name" value="CARRIER"/>
    <property type="match status" value="2"/>
</dbReference>
<feature type="domain" description="Carrier" evidence="8">
    <location>
        <begin position="2940"/>
        <end position="3015"/>
    </location>
</feature>
<evidence type="ECO:0000259" key="9">
    <source>
        <dbReference type="PROSITE" id="PS52004"/>
    </source>
</evidence>
<dbReference type="Proteomes" id="UP001183414">
    <property type="component" value="Unassembled WGS sequence"/>
</dbReference>
<dbReference type="Gene3D" id="1.10.1200.10">
    <property type="entry name" value="ACP-like"/>
    <property type="match status" value="2"/>
</dbReference>
<dbReference type="Pfam" id="PF00550">
    <property type="entry name" value="PP-binding"/>
    <property type="match status" value="2"/>
</dbReference>
<reference evidence="11" key="1">
    <citation type="submission" date="2023-07" db="EMBL/GenBank/DDBJ databases">
        <title>30 novel species of actinomycetes from the DSMZ collection.</title>
        <authorList>
            <person name="Nouioui I."/>
        </authorList>
    </citation>
    <scope>NUCLEOTIDE SEQUENCE [LARGE SCALE GENOMIC DNA]</scope>
    <source>
        <strain evidence="11">DSM 42041</strain>
    </source>
</reference>
<comment type="cofactor">
    <cofactor evidence="1">
        <name>pantetheine 4'-phosphate</name>
        <dbReference type="ChEBI" id="CHEBI:47942"/>
    </cofactor>
</comment>
<dbReference type="PROSITE" id="PS00012">
    <property type="entry name" value="PHOSPHOPANTETHEINE"/>
    <property type="match status" value="2"/>
</dbReference>
<keyword evidence="5" id="KW-0045">Antibiotic biosynthesis</keyword>
<dbReference type="SUPFAM" id="SSF47336">
    <property type="entry name" value="ACP-like"/>
    <property type="match status" value="2"/>
</dbReference>
<dbReference type="Gene3D" id="3.40.50.720">
    <property type="entry name" value="NAD(P)-binding Rossmann-like Domain"/>
    <property type="match status" value="2"/>
</dbReference>
<dbReference type="Gene3D" id="3.30.70.3290">
    <property type="match status" value="2"/>
</dbReference>
<dbReference type="SMART" id="SM01294">
    <property type="entry name" value="PKS_PP_betabranch"/>
    <property type="match status" value="2"/>
</dbReference>
<dbReference type="InterPro" id="IPR057326">
    <property type="entry name" value="KR_dom"/>
</dbReference>
<dbReference type="PROSITE" id="PS52004">
    <property type="entry name" value="KS3_2"/>
    <property type="match status" value="2"/>
</dbReference>
<protein>
    <submittedName>
        <fullName evidence="10">SDR family NAD(P)-dependent oxidoreductase</fullName>
    </submittedName>
</protein>
<evidence type="ECO:0000256" key="5">
    <source>
        <dbReference type="ARBA" id="ARBA00023194"/>
    </source>
</evidence>
<dbReference type="InterPro" id="IPR016035">
    <property type="entry name" value="Acyl_Trfase/lysoPLipase"/>
</dbReference>
<dbReference type="InterPro" id="IPR014030">
    <property type="entry name" value="Ketoacyl_synth_N"/>
</dbReference>
<dbReference type="Pfam" id="PF18369">
    <property type="entry name" value="PKS_DE"/>
    <property type="match status" value="2"/>
</dbReference>
<dbReference type="SMART" id="SM00827">
    <property type="entry name" value="PKS_AT"/>
    <property type="match status" value="2"/>
</dbReference>
<dbReference type="InterPro" id="IPR013968">
    <property type="entry name" value="PKS_KR"/>
</dbReference>
<dbReference type="Pfam" id="PF08659">
    <property type="entry name" value="KR"/>
    <property type="match status" value="2"/>
</dbReference>
<dbReference type="Pfam" id="PF00698">
    <property type="entry name" value="Acyl_transf_1"/>
    <property type="match status" value="2"/>
</dbReference>
<dbReference type="NCBIfam" id="NF045894">
    <property type="entry name" value="PKS_plus_SDR"/>
    <property type="match status" value="2"/>
</dbReference>
<sequence>MSEDKVVGNSDGEQKLLDYLKKVTGDLRQAHRRLRDLEAANNEPIAVIGMSCRFPGDVRTPEDLWELLADGGDGMGAFPVDRGWDLEALYNADHTQAGTSYTRVGGFVHDATTFDAGFFGMSPREAMAMDPQQRMLLQASWEAFEHAGIDPHGLKNTDTGVFVGAASTGYGTHLTALPEGVEGYMLTGNSMAVASGRIAYTLGLKGPAATIDTACSSSLVALHMAVQALRSGDCSLALVGGVTVMSTPGMFLEFSRQQGLATDGRCKAFSDDADGTGWSEGVGLIVLGKLSDARKHGHRVLAVVKGSAINQDGASNGLTVPNGPSQQGVISQALAGAGLKASEVDAVEAHGTGTSLGDPIEAHALLATYGQDREADRPLWLGSVKSNIGHTQAAAGVAGVMKMILALQHEQLPKSLYVGTPSTHVDWSAGAVELLAESRPWTRTDERPRRAGVSSFGISGTNAHVIIEEPPAEEPAEQDGAAVPPPVVPWLLTARQPEALPRLAARLRTSLAARPDTAPAAVGRTLATHRAVFEQRAVVLATDTDSALAQLDALAGDKPSPHVLRGTAARGGGRARGRTAFVFSGQGGQRAGMGRELAAVFPVFAEALGEVCAHFEGLREVMFEDVDGVLRQTGWAQPALFAVEVALFRLAESWGVKPDYLAGHSVGELAAAHVAGVLSLADACALVKARASLMQALPEGGAMWAVRATPEEVEPHLVEGVSVAAVNAPGQVVVSGAREAVEQVAAVLGEGRQSRWLEVSHAFHSVLMDPMLEDFRRVAAGVSFHPAQTPIVSTLTGERIREFTADYWVDQVRGTVRFADATARLRADGVTRCIELGPDASLVGAIGETCEDDVLAVAALHRDKPEAQAVLAAVSRLWTHGLRVDWDAFFAPSGAETVDLPTYPFARDRYWMENPEGAQHTSRAAGHPADAELWNALENADAESFAAELGLGAESSLREALPALSAWQKQRRARAEVDRLRYEISWRSVVTEEAGDVSGGWLIVQAQGPEEPWADALADALAARGAQVSRLDVATGTASRGELADRLGAFADCGRVVSFLGQAESEQRGPASTMVLVQALADAGSDARLWAVTSGAVAGGPGETVTHPVRAGVWGLGRVVALEEPDRWGGLVDVPDVPEKAAVGRLVEVLAGGAGEEDQLAVRGSAVLGRRLAPAREAEQVWVPSGTVLVTGGTGALGARVARWVLERGAEGVVLVSRRGMDAPGANELHARLTEFGAVDVVACDVGDPAQVEDVFGRFEVSAVVHCAGVLDDGVVDGLTADRLAGVWSGKAGAAWNLHRVTEDRELDAFVLFSSAAGVWGGAGQGSYAAANAALDALADHRRARGLPAASVAWGPWAEGGMAAQDVVQARAERGGLTPLDPEIAVGLLDSVDGCVTVADVDWTTFVPAATALRPNTLWKELAPAAAAPAAPRAAGGLAERLAGASATARRSTVTELVRGQVAAVLGFADPSAVELGVAFRELGFDSLTAVELRNALTAASGLKLPSTLVFDYPTVEALAGHLLGELSGEIADSAEAPVTATAVTGDDPVVVVGMGCRFPGGVDSPDGLWTLLADGVDAMGPFPLDRGWELDPHLGSGFVPVGGFLDGATDFDAGLFGISPREALAMDPQQRVLLEVAWDSLERAGIAPLSLRGTPVGVFVGTNGQDYGALLAASAESVEGYGATGNSGSVLSGRVSYVLGLEGPAVTVDTACSASLVALHQAAHALRSGECSLALAGGVTVMSTPGAFAEFAAQSGLAGDGRCKAFSDDADGTGWGEGAGVLVLERLSDARRNGHHVLATVRGSAVNQDGASNGLTAPNGPSQQRVIRQALAQAGVRASEVDAVEAHGTGTSLGDPIEAQALLATYGKDREADRPLWLGSVKSNLGHTQAAAGVAGVMKMILALRHETLPKSLHIGEPSSHVDWSSGAVRLLADARDWPGTDGPRLAGVSSFGVSGTNAHVIIGGAPVAPDEAQSAADGPAAELPVLPWLVSAKTAGGVASQAARLLSAVDGRPGADVGLTLATARSGLDHRAAVMGEDAAELRHGLAALAAGEPAPGLVSGQPVDGLTGFVFSGQGGQRAGMGRELSEAFPVFAEALGEVCAHFDGLRAVMFEDPDGVLKQTGWAQPALFAVEVALFRLVTSWGVKPDYLVGHSVGELAAAHVAGVLSLADACALVKARASLMQALPEGGAMWAVRATPEEVAPHLVEGVSVAAVNAPGQVVVSGAREVVEQVAGALPELDGRWLEVSHAFHSALMDPMLDAFRRAAAGTAFRRPDVPIVSTLTGDLVEEFTADYWVDQVRGTVRFADATARARALGVSRFLELGPDASLVGAIGEACEDGAVAVALLRREKPEPRTAVTALARFWAHGGTVDWAAYFAPTGAHATALPTYAFQRQRYWPQFAVAASAAGGADGTFWEAVESADAERFAAEFGIDLEAPLRDTLPALSAWQQRRRERAAVDRLRYEVSWSPVGLTAGTVVSGDWLIVERDGSDDPWAAALGEELARRGAKAASMRLTAADLERAPLAERLREAGHCTHIVSFLGQEEPEQGGPASTMLLVQALADAGSDARLWAVTSGAVFAGPGDAVAHPERAGVWGLGRVVALEEPGRWGGLVDVPEAPEKGAVGRLAEVLAGAAPGEDQVAVRGGAVLGRRLAPAREAEQVWSPSGTVLVTGGTGALGARVARWVLERGAEGVVLVSRRGMDAPGAAELRDELTPLGRVDVVACDVGDPAQVKDLFGRFDVSAVVHCAGVLDDGVVDGLTADRLAGVWAGKAGAAWNLHRAAEGRELDAFVLFSSAAGVWGGAGQGSYAAANAALDALVEHRRAQGLTAAALAWGPWAEGGMAAADVVQARVARGGVTPLDPDVAVGVLESASGCVTVADVDWAAFVPAATALRPNALWERIAPAHTRAPAGPAAAAEGGLRARLASAAPTARKGIVTDVVRGQVAAVLGFADASAVELGVAFRDLGFDSLTAVELRNALTAETGLKLPSTLVFDYPTTLGLAEFLLGELGADSAGGGRDADGDLDRLEATLLALPASEVSRMKVTARLQQLMKRLDAAADADGGPDVSAKIEAATADDIFDLIDNEIGTR</sequence>
<dbReference type="SUPFAM" id="SSF55048">
    <property type="entry name" value="Probable ACP-binding domain of malonyl-CoA ACP transacylase"/>
    <property type="match status" value="2"/>
</dbReference>
<dbReference type="SMART" id="SM00825">
    <property type="entry name" value="PKS_KS"/>
    <property type="match status" value="2"/>
</dbReference>
<dbReference type="CDD" id="cd00833">
    <property type="entry name" value="PKS"/>
    <property type="match status" value="2"/>
</dbReference>
<keyword evidence="2" id="KW-0596">Phosphopantetheine</keyword>
<evidence type="ECO:0000256" key="2">
    <source>
        <dbReference type="ARBA" id="ARBA00022450"/>
    </source>
</evidence>
<dbReference type="SUPFAM" id="SSF51735">
    <property type="entry name" value="NAD(P)-binding Rossmann-fold domains"/>
    <property type="match status" value="4"/>
</dbReference>
<feature type="domain" description="Ketosynthase family 3 (KS3)" evidence="9">
    <location>
        <begin position="1547"/>
        <end position="1966"/>
    </location>
</feature>
<dbReference type="InterPro" id="IPR014031">
    <property type="entry name" value="Ketoacyl_synth_C"/>
</dbReference>
<dbReference type="InterPro" id="IPR014043">
    <property type="entry name" value="Acyl_transferase_dom"/>
</dbReference>
<dbReference type="Pfam" id="PF08990">
    <property type="entry name" value="Docking"/>
    <property type="match status" value="1"/>
</dbReference>
<dbReference type="Gene3D" id="3.40.366.10">
    <property type="entry name" value="Malonyl-Coenzyme A Acyl Carrier Protein, domain 2"/>
    <property type="match status" value="2"/>
</dbReference>
<keyword evidence="3" id="KW-0597">Phosphoprotein</keyword>
<dbReference type="PROSITE" id="PS00606">
    <property type="entry name" value="KS3_1"/>
    <property type="match status" value="2"/>
</dbReference>
<dbReference type="InterPro" id="IPR009081">
    <property type="entry name" value="PP-bd_ACP"/>
</dbReference>
<dbReference type="Pfam" id="PF02801">
    <property type="entry name" value="Ketoacyl-synt_C"/>
    <property type="match status" value="2"/>
</dbReference>
<dbReference type="CDD" id="cd08952">
    <property type="entry name" value="KR_1_SDR_x"/>
    <property type="match status" value="2"/>
</dbReference>
<dbReference type="InterPro" id="IPR020841">
    <property type="entry name" value="PKS_Beta-ketoAc_synthase_dom"/>
</dbReference>
<evidence type="ECO:0000256" key="7">
    <source>
        <dbReference type="ARBA" id="ARBA00023315"/>
    </source>
</evidence>
<dbReference type="InterPro" id="IPR050091">
    <property type="entry name" value="PKS_NRPS_Biosynth_Enz"/>
</dbReference>
<keyword evidence="7" id="KW-0012">Acyltransferase</keyword>
<dbReference type="SUPFAM" id="SSF53901">
    <property type="entry name" value="Thiolase-like"/>
    <property type="match status" value="2"/>
</dbReference>
<dbReference type="Pfam" id="PF16197">
    <property type="entry name" value="KAsynt_C_assoc"/>
    <property type="match status" value="2"/>
</dbReference>
<dbReference type="InterPro" id="IPR036736">
    <property type="entry name" value="ACP-like_sf"/>
</dbReference>
<dbReference type="SUPFAM" id="SSF52151">
    <property type="entry name" value="FabD/lysophospholipase-like"/>
    <property type="match status" value="2"/>
</dbReference>
<feature type="domain" description="Ketosynthase family 3 (KS3)" evidence="9">
    <location>
        <begin position="42"/>
        <end position="469"/>
    </location>
</feature>